<dbReference type="EMBL" id="CP060037">
    <property type="protein sequence ID" value="QOT74521.1"/>
    <property type="molecule type" value="Genomic_DNA"/>
</dbReference>
<name>A0A7M2GPB4_SPHSA</name>
<geneLocation type="plasmid" evidence="1 2">
    <name>p1</name>
</geneLocation>
<dbReference type="RefSeq" id="WP_025548977.1">
    <property type="nucleotide sequence ID" value="NZ_BATN01000031.1"/>
</dbReference>
<sequence length="74" mass="8361">MHMITNQLRADHAAYLAACANAENRALHSFFDQHVIVDEEAGYIVLDEGDHDPLPMTVIDRIVYTVTGQMLDNY</sequence>
<proteinExistence type="predicted"/>
<accession>A0A7M2GPB4</accession>
<gene>
    <name evidence="1" type="ORF">H5V43_21865</name>
</gene>
<keyword evidence="1" id="KW-0614">Plasmid</keyword>
<protein>
    <submittedName>
        <fullName evidence="1">Uncharacterized protein</fullName>
    </submittedName>
</protein>
<evidence type="ECO:0000313" key="2">
    <source>
        <dbReference type="Proteomes" id="UP000593663"/>
    </source>
</evidence>
<dbReference type="Proteomes" id="UP000593663">
    <property type="component" value="Plasmid p1"/>
</dbReference>
<evidence type="ECO:0000313" key="1">
    <source>
        <dbReference type="EMBL" id="QOT74521.1"/>
    </source>
</evidence>
<reference evidence="2" key="1">
    <citation type="submission" date="2020-08" db="EMBL/GenBank/DDBJ databases">
        <title>Complete genome sequence of Sphingobium barthaii strain KK22, a high-molecular-weight polycyclic aromatic hydrocarbon-degrading soil bacterium.</title>
        <authorList>
            <person name="Mori J.F."/>
            <person name="Kanaly R.A."/>
        </authorList>
    </citation>
    <scope>NUCLEOTIDE SEQUENCE [LARGE SCALE GENOMIC DNA]</scope>
    <source>
        <strain evidence="2">KK22</strain>
        <plasmid evidence="2">p1</plasmid>
    </source>
</reference>
<organism evidence="1 2">
    <name type="scientific">Sphingobium fuliginis (strain ATCC 27551)</name>
    <dbReference type="NCBI Taxonomy" id="336203"/>
    <lineage>
        <taxon>Bacteria</taxon>
        <taxon>Pseudomonadati</taxon>
        <taxon>Pseudomonadota</taxon>
        <taxon>Alphaproteobacteria</taxon>
        <taxon>Sphingomonadales</taxon>
        <taxon>Sphingomonadaceae</taxon>
        <taxon>Sphingobium</taxon>
    </lineage>
</organism>
<dbReference type="AlphaFoldDB" id="A0A7M2GPB4"/>
<dbReference type="KEGG" id="sbar:H5V43_21865"/>